<dbReference type="Pfam" id="PF00005">
    <property type="entry name" value="ABC_tran"/>
    <property type="match status" value="1"/>
</dbReference>
<keyword evidence="2" id="KW-0813">Transport</keyword>
<dbReference type="InterPro" id="IPR011527">
    <property type="entry name" value="ABC1_TM_dom"/>
</dbReference>
<evidence type="ECO:0000313" key="16">
    <source>
        <dbReference type="EMBL" id="MBC2770570.1"/>
    </source>
</evidence>
<protein>
    <recommendedName>
        <fullName evidence="12">Cyclolysin secretion/processing ATP-binding protein CyaB</fullName>
    </recommendedName>
</protein>
<dbReference type="Gene3D" id="3.40.50.300">
    <property type="entry name" value="P-loop containing nucleotide triphosphate hydrolases"/>
    <property type="match status" value="1"/>
</dbReference>
<dbReference type="GO" id="GO:0034040">
    <property type="term" value="F:ATPase-coupled lipid transmembrane transporter activity"/>
    <property type="evidence" value="ECO:0007669"/>
    <property type="project" value="TreeGrafter"/>
</dbReference>
<evidence type="ECO:0000256" key="2">
    <source>
        <dbReference type="ARBA" id="ARBA00022448"/>
    </source>
</evidence>
<dbReference type="PROSITE" id="PS00211">
    <property type="entry name" value="ABC_TRANSPORTER_1"/>
    <property type="match status" value="1"/>
</dbReference>
<keyword evidence="9 13" id="KW-0472">Membrane</keyword>
<organism evidence="16 17">
    <name type="scientific">Pusillimonas minor</name>
    <dbReference type="NCBI Taxonomy" id="2697024"/>
    <lineage>
        <taxon>Bacteria</taxon>
        <taxon>Pseudomonadati</taxon>
        <taxon>Pseudomonadota</taxon>
        <taxon>Betaproteobacteria</taxon>
        <taxon>Burkholderiales</taxon>
        <taxon>Alcaligenaceae</taxon>
        <taxon>Pusillimonas</taxon>
    </lineage>
</organism>
<proteinExistence type="inferred from homology"/>
<dbReference type="InterPro" id="IPR003439">
    <property type="entry name" value="ABC_transporter-like_ATP-bd"/>
</dbReference>
<evidence type="ECO:0000259" key="14">
    <source>
        <dbReference type="PROSITE" id="PS50893"/>
    </source>
</evidence>
<dbReference type="SUPFAM" id="SSF52540">
    <property type="entry name" value="P-loop containing nucleoside triphosphate hydrolases"/>
    <property type="match status" value="1"/>
</dbReference>
<evidence type="ECO:0000256" key="1">
    <source>
        <dbReference type="ARBA" id="ARBA00004651"/>
    </source>
</evidence>
<feature type="transmembrane region" description="Helical" evidence="13">
    <location>
        <begin position="26"/>
        <end position="51"/>
    </location>
</feature>
<feature type="transmembrane region" description="Helical" evidence="13">
    <location>
        <begin position="184"/>
        <end position="203"/>
    </location>
</feature>
<dbReference type="InterPro" id="IPR017871">
    <property type="entry name" value="ABC_transporter-like_CS"/>
</dbReference>
<evidence type="ECO:0000256" key="3">
    <source>
        <dbReference type="ARBA" id="ARBA00022475"/>
    </source>
</evidence>
<evidence type="ECO:0000256" key="6">
    <source>
        <dbReference type="ARBA" id="ARBA00022741"/>
    </source>
</evidence>
<keyword evidence="6" id="KW-0547">Nucleotide-binding</keyword>
<evidence type="ECO:0000256" key="4">
    <source>
        <dbReference type="ARBA" id="ARBA00022692"/>
    </source>
</evidence>
<sequence length="593" mass="65246">MLRQKTLFQSIASLWGHLQRRRQIQFFMLLVMMLLSSMAEMLSIGAVVPFLSALVNPEKVFNHVSARSFIVLFSIDRPQDILFPLTAIFCVAALVAGLFRLALLYAITRFSFMVGADFSIDVYRRTLYQPYSVHSRRNSSEIINGITGKVAMLVGSVLMPLLTLTSSTILLVGVLWMLLLIDPVIALVAGSSFGFLYVITALISRRSLRENSECIARESTRVIKALQEGLGGIRDVLVDGTQEAYCVIYRNADLPLRRAQGRNAFVSASPRYIMEMLGMIMIAVLAYNMAQSEGGVGAALPVLGALALGAQRLLPVLQQGYNALATIFGAEASMRDGLELLAQPMPKQFGDKLAPPLPFTRAIRLEGISFRYSADSAWILRDVNLEIPKGKRVGFVGTTGAGKSTLLDMLMSLLTPSEGVMLIDGQAVGEHNYRNWQAHIAHVPQSIYLSDSSVAENIAFGLPRKEIDPERVRQAAKQAQIDDVIESLPEKYQTTVGERGVRMSGGQRQRIGIARALYKRADVIIFDEATSALDNETENAVMQAIDSLSPDLTILIVAHRTTTLQKCDFIVEIDNGRILRIGSYQEIANDSQA</sequence>
<evidence type="ECO:0000256" key="8">
    <source>
        <dbReference type="ARBA" id="ARBA00022989"/>
    </source>
</evidence>
<evidence type="ECO:0000256" key="7">
    <source>
        <dbReference type="ARBA" id="ARBA00022840"/>
    </source>
</evidence>
<keyword evidence="5" id="KW-0354">Hemolysis</keyword>
<feature type="domain" description="ABC transporter" evidence="14">
    <location>
        <begin position="363"/>
        <end position="593"/>
    </location>
</feature>
<evidence type="ECO:0000256" key="9">
    <source>
        <dbReference type="ARBA" id="ARBA00023136"/>
    </source>
</evidence>
<keyword evidence="7 16" id="KW-0067">ATP-binding</keyword>
<dbReference type="GO" id="GO:0031640">
    <property type="term" value="P:killing of cells of another organism"/>
    <property type="evidence" value="ECO:0007669"/>
    <property type="project" value="UniProtKB-KW"/>
</dbReference>
<evidence type="ECO:0000259" key="15">
    <source>
        <dbReference type="PROSITE" id="PS50929"/>
    </source>
</evidence>
<dbReference type="InterPro" id="IPR039421">
    <property type="entry name" value="Type_1_exporter"/>
</dbReference>
<evidence type="ECO:0000313" key="17">
    <source>
        <dbReference type="Proteomes" id="UP000545386"/>
    </source>
</evidence>
<dbReference type="Pfam" id="PF00664">
    <property type="entry name" value="ABC_membrane"/>
    <property type="match status" value="1"/>
</dbReference>
<dbReference type="PROSITE" id="PS50893">
    <property type="entry name" value="ABC_TRANSPORTER_2"/>
    <property type="match status" value="1"/>
</dbReference>
<keyword evidence="17" id="KW-1185">Reference proteome</keyword>
<keyword evidence="5" id="KW-0204">Cytolysis</keyword>
<dbReference type="FunFam" id="3.40.50.300:FF:000299">
    <property type="entry name" value="ABC transporter ATP-binding protein/permease"/>
    <property type="match status" value="1"/>
</dbReference>
<dbReference type="GO" id="GO:0140359">
    <property type="term" value="F:ABC-type transporter activity"/>
    <property type="evidence" value="ECO:0007669"/>
    <property type="project" value="InterPro"/>
</dbReference>
<dbReference type="AlphaFoldDB" id="A0A842HT28"/>
<evidence type="ECO:0000256" key="13">
    <source>
        <dbReference type="SAM" id="Phobius"/>
    </source>
</evidence>
<dbReference type="Gene3D" id="1.20.1560.10">
    <property type="entry name" value="ABC transporter type 1, transmembrane domain"/>
    <property type="match status" value="1"/>
</dbReference>
<comment type="caution">
    <text evidence="16">The sequence shown here is derived from an EMBL/GenBank/DDBJ whole genome shotgun (WGS) entry which is preliminary data.</text>
</comment>
<dbReference type="InterPro" id="IPR036640">
    <property type="entry name" value="ABC1_TM_sf"/>
</dbReference>
<dbReference type="SUPFAM" id="SSF90123">
    <property type="entry name" value="ABC transporter transmembrane region"/>
    <property type="match status" value="1"/>
</dbReference>
<keyword evidence="4 13" id="KW-0812">Transmembrane</keyword>
<dbReference type="SMART" id="SM00382">
    <property type="entry name" value="AAA"/>
    <property type="match status" value="1"/>
</dbReference>
<gene>
    <name evidence="16" type="ORF">GTU67_11705</name>
</gene>
<comment type="function">
    <text evidence="10">Involved in the export of calmodulin-sensitive adenylate cyclase-hemolysin (cyclolysin).</text>
</comment>
<evidence type="ECO:0000256" key="5">
    <source>
        <dbReference type="ARBA" id="ARBA00022735"/>
    </source>
</evidence>
<evidence type="ECO:0000256" key="11">
    <source>
        <dbReference type="ARBA" id="ARBA00061173"/>
    </source>
</evidence>
<feature type="transmembrane region" description="Helical" evidence="13">
    <location>
        <begin position="81"/>
        <end position="103"/>
    </location>
</feature>
<accession>A0A842HT28</accession>
<evidence type="ECO:0000256" key="12">
    <source>
        <dbReference type="ARBA" id="ARBA00072252"/>
    </source>
</evidence>
<dbReference type="PANTHER" id="PTHR24221:SF654">
    <property type="entry name" value="ATP-BINDING CASSETTE SUB-FAMILY B MEMBER 6"/>
    <property type="match status" value="1"/>
</dbReference>
<dbReference type="PROSITE" id="PS50929">
    <property type="entry name" value="ABC_TM1F"/>
    <property type="match status" value="1"/>
</dbReference>
<comment type="subcellular location">
    <subcellularLocation>
        <location evidence="1">Cell membrane</location>
        <topology evidence="1">Multi-pass membrane protein</topology>
    </subcellularLocation>
</comment>
<evidence type="ECO:0000256" key="10">
    <source>
        <dbReference type="ARBA" id="ARBA00055355"/>
    </source>
</evidence>
<name>A0A842HT28_9BURK</name>
<keyword evidence="8 13" id="KW-1133">Transmembrane helix</keyword>
<dbReference type="InterPro" id="IPR003593">
    <property type="entry name" value="AAA+_ATPase"/>
</dbReference>
<dbReference type="PANTHER" id="PTHR24221">
    <property type="entry name" value="ATP-BINDING CASSETTE SUB-FAMILY B"/>
    <property type="match status" value="1"/>
</dbReference>
<dbReference type="GO" id="GO:0016887">
    <property type="term" value="F:ATP hydrolysis activity"/>
    <property type="evidence" value="ECO:0007669"/>
    <property type="project" value="InterPro"/>
</dbReference>
<dbReference type="GO" id="GO:0005524">
    <property type="term" value="F:ATP binding"/>
    <property type="evidence" value="ECO:0007669"/>
    <property type="project" value="UniProtKB-KW"/>
</dbReference>
<reference evidence="16 17" key="1">
    <citation type="submission" date="2020-08" db="EMBL/GenBank/DDBJ databases">
        <title>Paraeoetvoesia sp. YC-7-48 draft genome sequence.</title>
        <authorList>
            <person name="Yao L."/>
        </authorList>
    </citation>
    <scope>NUCLEOTIDE SEQUENCE [LARGE SCALE GENOMIC DNA]</scope>
    <source>
        <strain evidence="17">YC-7-48</strain>
    </source>
</reference>
<dbReference type="Proteomes" id="UP000545386">
    <property type="component" value="Unassembled WGS sequence"/>
</dbReference>
<dbReference type="RefSeq" id="WP_185780251.1">
    <property type="nucleotide sequence ID" value="NZ_JACJUU010000010.1"/>
</dbReference>
<comment type="similarity">
    <text evidence="11">Belongs to the ABC transporter superfamily. Cyclolysin exporter (TC 3.A.1.109.2) family.</text>
</comment>
<feature type="transmembrane region" description="Helical" evidence="13">
    <location>
        <begin position="272"/>
        <end position="290"/>
    </location>
</feature>
<feature type="transmembrane region" description="Helical" evidence="13">
    <location>
        <begin position="150"/>
        <end position="178"/>
    </location>
</feature>
<keyword evidence="3" id="KW-1003">Cell membrane</keyword>
<dbReference type="InterPro" id="IPR027417">
    <property type="entry name" value="P-loop_NTPase"/>
</dbReference>
<dbReference type="GO" id="GO:0005886">
    <property type="term" value="C:plasma membrane"/>
    <property type="evidence" value="ECO:0007669"/>
    <property type="project" value="UniProtKB-SubCell"/>
</dbReference>
<feature type="domain" description="ABC transmembrane type-1" evidence="15">
    <location>
        <begin position="27"/>
        <end position="287"/>
    </location>
</feature>
<dbReference type="EMBL" id="JACJUU010000010">
    <property type="protein sequence ID" value="MBC2770570.1"/>
    <property type="molecule type" value="Genomic_DNA"/>
</dbReference>